<gene>
    <name evidence="3" type="ORF">FRX31_023958</name>
</gene>
<keyword evidence="2 3" id="KW-0808">Transferase</keyword>
<dbReference type="InterPro" id="IPR029063">
    <property type="entry name" value="SAM-dependent_MTases_sf"/>
</dbReference>
<name>A0A7J6VQH3_THATH</name>
<evidence type="ECO:0000256" key="1">
    <source>
        <dbReference type="ARBA" id="ARBA00022603"/>
    </source>
</evidence>
<dbReference type="OrthoDB" id="296065at2759"/>
<accession>A0A7J6VQH3</accession>
<proteinExistence type="predicted"/>
<dbReference type="Gene3D" id="3.40.50.150">
    <property type="entry name" value="Vaccinia Virus protein VP39"/>
    <property type="match status" value="1"/>
</dbReference>
<sequence>FLCDTLIPYYITGLPPVVQALTTPGKLVYDPFVGTGSILFAAAHFGAMTMGPDTNIRVVRVGATLNAINAWSNFKQLCYVLYHGDDSSDQMEQDDS</sequence>
<protein>
    <submittedName>
        <fullName evidence="3">tRNA (Guanine(10)-N2)-methyltransferase-like protein</fullName>
    </submittedName>
</protein>
<evidence type="ECO:0000313" key="4">
    <source>
        <dbReference type="Proteomes" id="UP000554482"/>
    </source>
</evidence>
<reference evidence="3 4" key="1">
    <citation type="submission" date="2020-06" db="EMBL/GenBank/DDBJ databases">
        <title>Transcriptomic and genomic resources for Thalictrum thalictroides and T. hernandezii: Facilitating candidate gene discovery in an emerging model plant lineage.</title>
        <authorList>
            <person name="Arias T."/>
            <person name="Riano-Pachon D.M."/>
            <person name="Di Stilio V.S."/>
        </authorList>
    </citation>
    <scope>NUCLEOTIDE SEQUENCE [LARGE SCALE GENOMIC DNA]</scope>
    <source>
        <strain evidence="4">cv. WT478/WT964</strain>
        <tissue evidence="3">Leaves</tissue>
    </source>
</reference>
<dbReference type="GO" id="GO:0005737">
    <property type="term" value="C:cytoplasm"/>
    <property type="evidence" value="ECO:0007669"/>
    <property type="project" value="TreeGrafter"/>
</dbReference>
<dbReference type="PANTHER" id="PTHR13370:SF3">
    <property type="entry name" value="TRNA (GUANINE(10)-N2)-METHYLTRANSFERASE HOMOLOG"/>
    <property type="match status" value="1"/>
</dbReference>
<evidence type="ECO:0000256" key="2">
    <source>
        <dbReference type="ARBA" id="ARBA00022679"/>
    </source>
</evidence>
<dbReference type="GO" id="GO:0032259">
    <property type="term" value="P:methylation"/>
    <property type="evidence" value="ECO:0007669"/>
    <property type="project" value="UniProtKB-KW"/>
</dbReference>
<dbReference type="PANTHER" id="PTHR13370">
    <property type="entry name" value="RNA METHYLASE-RELATED"/>
    <property type="match status" value="1"/>
</dbReference>
<keyword evidence="4" id="KW-1185">Reference proteome</keyword>
<feature type="non-terminal residue" evidence="3">
    <location>
        <position position="96"/>
    </location>
</feature>
<dbReference type="EMBL" id="JABWDY010029276">
    <property type="protein sequence ID" value="KAF5186455.1"/>
    <property type="molecule type" value="Genomic_DNA"/>
</dbReference>
<dbReference type="SUPFAM" id="SSF53335">
    <property type="entry name" value="S-adenosyl-L-methionine-dependent methyltransferases"/>
    <property type="match status" value="1"/>
</dbReference>
<dbReference type="AlphaFoldDB" id="A0A7J6VQH3"/>
<dbReference type="GO" id="GO:0008168">
    <property type="term" value="F:methyltransferase activity"/>
    <property type="evidence" value="ECO:0007669"/>
    <property type="project" value="UniProtKB-KW"/>
</dbReference>
<comment type="caution">
    <text evidence="3">The sequence shown here is derived from an EMBL/GenBank/DDBJ whole genome shotgun (WGS) entry which is preliminary data.</text>
</comment>
<keyword evidence="1 3" id="KW-0489">Methyltransferase</keyword>
<evidence type="ECO:0000313" key="3">
    <source>
        <dbReference type="EMBL" id="KAF5186455.1"/>
    </source>
</evidence>
<dbReference type="Proteomes" id="UP000554482">
    <property type="component" value="Unassembled WGS sequence"/>
</dbReference>
<organism evidence="3 4">
    <name type="scientific">Thalictrum thalictroides</name>
    <name type="common">Rue-anemone</name>
    <name type="synonym">Anemone thalictroides</name>
    <dbReference type="NCBI Taxonomy" id="46969"/>
    <lineage>
        <taxon>Eukaryota</taxon>
        <taxon>Viridiplantae</taxon>
        <taxon>Streptophyta</taxon>
        <taxon>Embryophyta</taxon>
        <taxon>Tracheophyta</taxon>
        <taxon>Spermatophyta</taxon>
        <taxon>Magnoliopsida</taxon>
        <taxon>Ranunculales</taxon>
        <taxon>Ranunculaceae</taxon>
        <taxon>Thalictroideae</taxon>
        <taxon>Thalictrum</taxon>
    </lineage>
</organism>